<protein>
    <submittedName>
        <fullName evidence="1">Uncharacterized protein</fullName>
    </submittedName>
</protein>
<sequence>MRPTTCFSVDMGLLCVSRRDLHSAFNLKFSSYNPKRILQQELSWLWSGFPSLQNDVSSLLRICNSFCTSLRNGISWASS</sequence>
<proteinExistence type="predicted"/>
<evidence type="ECO:0000313" key="1">
    <source>
        <dbReference type="EMBL" id="CDW32313.1"/>
    </source>
</evidence>
<dbReference type="EMBL" id="HACA01014952">
    <property type="protein sequence ID" value="CDW32313.1"/>
    <property type="molecule type" value="Transcribed_RNA"/>
</dbReference>
<dbReference type="AlphaFoldDB" id="A0A0K2U257"/>
<accession>A0A0K2U257</accession>
<reference evidence="1" key="1">
    <citation type="submission" date="2014-05" db="EMBL/GenBank/DDBJ databases">
        <authorList>
            <person name="Chronopoulou M."/>
        </authorList>
    </citation>
    <scope>NUCLEOTIDE SEQUENCE</scope>
    <source>
        <tissue evidence="1">Whole organism</tissue>
    </source>
</reference>
<name>A0A0K2U257_LEPSM</name>
<organism evidence="1">
    <name type="scientific">Lepeophtheirus salmonis</name>
    <name type="common">Salmon louse</name>
    <name type="synonym">Caligus salmonis</name>
    <dbReference type="NCBI Taxonomy" id="72036"/>
    <lineage>
        <taxon>Eukaryota</taxon>
        <taxon>Metazoa</taxon>
        <taxon>Ecdysozoa</taxon>
        <taxon>Arthropoda</taxon>
        <taxon>Crustacea</taxon>
        <taxon>Multicrustacea</taxon>
        <taxon>Hexanauplia</taxon>
        <taxon>Copepoda</taxon>
        <taxon>Siphonostomatoida</taxon>
        <taxon>Caligidae</taxon>
        <taxon>Lepeophtheirus</taxon>
    </lineage>
</organism>